<accession>A0ABN6P0U8</accession>
<feature type="compositionally biased region" description="Basic and acidic residues" evidence="1">
    <location>
        <begin position="39"/>
        <end position="49"/>
    </location>
</feature>
<protein>
    <submittedName>
        <fullName evidence="2">Uncharacterized protein</fullName>
    </submittedName>
</protein>
<evidence type="ECO:0000313" key="2">
    <source>
        <dbReference type="EMBL" id="BDG71457.1"/>
    </source>
</evidence>
<dbReference type="EMBL" id="AP025637">
    <property type="protein sequence ID" value="BDG71457.1"/>
    <property type="molecule type" value="Genomic_DNA"/>
</dbReference>
<proteinExistence type="predicted"/>
<reference evidence="2 3" key="1">
    <citation type="journal article" date="2016" name="Microbes Environ.">
        <title>Phylogenetically diverse aerobic anoxygenic phototrophic bacteria isolated from epilithic biofilms in Tama river, Japan.</title>
        <authorList>
            <person name="Hirose S."/>
            <person name="Matsuura K."/>
            <person name="Haruta S."/>
        </authorList>
    </citation>
    <scope>NUCLEOTIDE SEQUENCE [LARGE SCALE GENOMIC DNA]</scope>
    <source>
        <strain evidence="2 3">S08</strain>
    </source>
</reference>
<sequence length="49" mass="5001">MSVSDKWSGEARVSVSDKGAGDAAGACGPEDGLGGRMRSFKERQAAEAD</sequence>
<organism evidence="2 3">
    <name type="scientific">Roseomonas fluvialis</name>
    <dbReference type="NCBI Taxonomy" id="1750527"/>
    <lineage>
        <taxon>Bacteria</taxon>
        <taxon>Pseudomonadati</taxon>
        <taxon>Pseudomonadota</taxon>
        <taxon>Alphaproteobacteria</taxon>
        <taxon>Acetobacterales</taxon>
        <taxon>Roseomonadaceae</taxon>
        <taxon>Roseomonas</taxon>
    </lineage>
</organism>
<evidence type="ECO:0000313" key="3">
    <source>
        <dbReference type="Proteomes" id="UP000831327"/>
    </source>
</evidence>
<name>A0ABN6P0U8_9PROT</name>
<gene>
    <name evidence="2" type="ORF">Rmf_13860</name>
</gene>
<feature type="region of interest" description="Disordered" evidence="1">
    <location>
        <begin position="1"/>
        <end position="49"/>
    </location>
</feature>
<keyword evidence="3" id="KW-1185">Reference proteome</keyword>
<evidence type="ECO:0000256" key="1">
    <source>
        <dbReference type="SAM" id="MobiDB-lite"/>
    </source>
</evidence>
<dbReference type="Proteomes" id="UP000831327">
    <property type="component" value="Chromosome"/>
</dbReference>